<sequence>SQVLDTRDVQVFRVTVNGQDAQFAFGEKHSFKGTPLEITFPKELRR</sequence>
<feature type="non-terminal residue" evidence="1">
    <location>
        <position position="1"/>
    </location>
</feature>
<proteinExistence type="predicted"/>
<dbReference type="GO" id="GO:0016787">
    <property type="term" value="F:hydrolase activity"/>
    <property type="evidence" value="ECO:0007669"/>
    <property type="project" value="UniProtKB-KW"/>
</dbReference>
<dbReference type="OrthoDB" id="79562at2759"/>
<dbReference type="AlphaFoldDB" id="A0A093T0U2"/>
<reference evidence="1 2" key="1">
    <citation type="submission" date="2014-06" db="EMBL/GenBank/DDBJ databases">
        <title>Genome evolution of avian class.</title>
        <authorList>
            <person name="Zhang G."/>
            <person name="Li C."/>
        </authorList>
    </citation>
    <scope>NUCLEOTIDE SEQUENCE [LARGE SCALE GENOMIC DNA]</scope>
    <source>
        <strain evidence="1">BGI_N305</strain>
    </source>
</reference>
<accession>A0A093T0U2</accession>
<name>A0A093T0U2_9PASS</name>
<keyword evidence="2" id="KW-1185">Reference proteome</keyword>
<organism evidence="1 2">
    <name type="scientific">Manacus vitellinus</name>
    <name type="common">golden-collared manakin</name>
    <dbReference type="NCBI Taxonomy" id="328815"/>
    <lineage>
        <taxon>Eukaryota</taxon>
        <taxon>Metazoa</taxon>
        <taxon>Chordata</taxon>
        <taxon>Craniata</taxon>
        <taxon>Vertebrata</taxon>
        <taxon>Euteleostomi</taxon>
        <taxon>Archelosauria</taxon>
        <taxon>Archosauria</taxon>
        <taxon>Dinosauria</taxon>
        <taxon>Saurischia</taxon>
        <taxon>Theropoda</taxon>
        <taxon>Coelurosauria</taxon>
        <taxon>Aves</taxon>
        <taxon>Neognathae</taxon>
        <taxon>Neoaves</taxon>
        <taxon>Telluraves</taxon>
        <taxon>Australaves</taxon>
        <taxon>Passeriformes</taxon>
        <taxon>Pipridae</taxon>
        <taxon>Manacus</taxon>
    </lineage>
</organism>
<evidence type="ECO:0000313" key="1">
    <source>
        <dbReference type="EMBL" id="KFW88349.1"/>
    </source>
</evidence>
<dbReference type="SUPFAM" id="SSF63737">
    <property type="entry name" value="Leukotriene A4 hydrolase N-terminal domain"/>
    <property type="match status" value="1"/>
</dbReference>
<dbReference type="Gene3D" id="2.60.40.1730">
    <property type="entry name" value="tricorn interacting facor f3 domain"/>
    <property type="match status" value="1"/>
</dbReference>
<protein>
    <submittedName>
        <fullName evidence="1">Leukotriene A-4 hydrolase</fullName>
    </submittedName>
</protein>
<keyword evidence="1" id="KW-0378">Hydrolase</keyword>
<dbReference type="InterPro" id="IPR042097">
    <property type="entry name" value="Aminopeptidase_N-like_N_sf"/>
</dbReference>
<dbReference type="EMBL" id="KL747893">
    <property type="protein sequence ID" value="KFW88349.1"/>
    <property type="molecule type" value="Genomic_DNA"/>
</dbReference>
<feature type="non-terminal residue" evidence="1">
    <location>
        <position position="46"/>
    </location>
</feature>
<gene>
    <name evidence="1" type="ORF">N305_00189</name>
</gene>
<evidence type="ECO:0000313" key="2">
    <source>
        <dbReference type="Proteomes" id="UP000053258"/>
    </source>
</evidence>
<dbReference type="Proteomes" id="UP000053258">
    <property type="component" value="Unassembled WGS sequence"/>
</dbReference>